<reference evidence="1" key="1">
    <citation type="journal article" date="2021" name="PeerJ">
        <title>Extensive microbial diversity within the chicken gut microbiome revealed by metagenomics and culture.</title>
        <authorList>
            <person name="Gilroy R."/>
            <person name="Ravi A."/>
            <person name="Getino M."/>
            <person name="Pursley I."/>
            <person name="Horton D.L."/>
            <person name="Alikhan N.F."/>
            <person name="Baker D."/>
            <person name="Gharbi K."/>
            <person name="Hall N."/>
            <person name="Watson M."/>
            <person name="Adriaenssens E.M."/>
            <person name="Foster-Nyarko E."/>
            <person name="Jarju S."/>
            <person name="Secka A."/>
            <person name="Antonio M."/>
            <person name="Oren A."/>
            <person name="Chaudhuri R.R."/>
            <person name="La Ragione R."/>
            <person name="Hildebrand F."/>
            <person name="Pallen M.J."/>
        </authorList>
    </citation>
    <scope>NUCLEOTIDE SEQUENCE</scope>
    <source>
        <strain evidence="1">ChiBcec6-4105</strain>
    </source>
</reference>
<organism evidence="1 2">
    <name type="scientific">Candidatus Blautia avicola</name>
    <dbReference type="NCBI Taxonomy" id="2838483"/>
    <lineage>
        <taxon>Bacteria</taxon>
        <taxon>Bacillati</taxon>
        <taxon>Bacillota</taxon>
        <taxon>Clostridia</taxon>
        <taxon>Lachnospirales</taxon>
        <taxon>Lachnospiraceae</taxon>
        <taxon>Blautia</taxon>
    </lineage>
</organism>
<reference evidence="1" key="2">
    <citation type="submission" date="2021-04" db="EMBL/GenBank/DDBJ databases">
        <authorList>
            <person name="Gilroy R."/>
        </authorList>
    </citation>
    <scope>NUCLEOTIDE SEQUENCE</scope>
    <source>
        <strain evidence="1">ChiBcec6-4105</strain>
    </source>
</reference>
<comment type="caution">
    <text evidence="1">The sequence shown here is derived from an EMBL/GenBank/DDBJ whole genome shotgun (WGS) entry which is preliminary data.</text>
</comment>
<sequence length="291" mass="34072">MLFGDRERLLKLYNAISGKNYQEPEALEINTLDNAIYIGMKNDLSFIIDEQLSLYEHQSTVNPNMPLRFLFYISDLYSGMTKEENIYGKKALTIPSPCFVIFYNGAETQPDRQILHLSDLYAVKTAETGLELTAVMLNVNRDHNQELMEACKDLKDYAEYVDRVRRYARDYPLSEAVDRAIEECIREKILQEFLEKNRAEVKKMSIYEYDQEKHIRMEREEAWEEGMQAGKSEGLKEGIKEGILRGRNTQLSEMIRKKLDKGKDISQIAEELEEDETRILELIREWGLKED</sequence>
<proteinExistence type="predicted"/>
<dbReference type="Proteomes" id="UP000823892">
    <property type="component" value="Unassembled WGS sequence"/>
</dbReference>
<evidence type="ECO:0000313" key="2">
    <source>
        <dbReference type="Proteomes" id="UP000823892"/>
    </source>
</evidence>
<protein>
    <recommendedName>
        <fullName evidence="3">Transposase</fullName>
    </recommendedName>
</protein>
<evidence type="ECO:0008006" key="3">
    <source>
        <dbReference type="Google" id="ProtNLM"/>
    </source>
</evidence>
<dbReference type="EMBL" id="DWUY01000144">
    <property type="protein sequence ID" value="HJD28624.1"/>
    <property type="molecule type" value="Genomic_DNA"/>
</dbReference>
<accession>A0A9D2QS20</accession>
<dbReference type="AlphaFoldDB" id="A0A9D2QS20"/>
<gene>
    <name evidence="1" type="ORF">H9914_06495</name>
</gene>
<name>A0A9D2QS20_9FIRM</name>
<evidence type="ECO:0000313" key="1">
    <source>
        <dbReference type="EMBL" id="HJD28624.1"/>
    </source>
</evidence>